<comment type="caution">
    <text evidence="1">The sequence shown here is derived from an EMBL/GenBank/DDBJ whole genome shotgun (WGS) entry which is preliminary data.</text>
</comment>
<evidence type="ECO:0000313" key="1">
    <source>
        <dbReference type="EMBL" id="OGZ88128.1"/>
    </source>
</evidence>
<organism evidence="1 2">
    <name type="scientific">Candidatus Staskawiczbacteria bacterium RIFOXYD1_FULL_32_13</name>
    <dbReference type="NCBI Taxonomy" id="1802234"/>
    <lineage>
        <taxon>Bacteria</taxon>
        <taxon>Candidatus Staskawicziibacteriota</taxon>
    </lineage>
</organism>
<proteinExistence type="predicted"/>
<evidence type="ECO:0000313" key="2">
    <source>
        <dbReference type="Proteomes" id="UP000178935"/>
    </source>
</evidence>
<reference evidence="1 2" key="1">
    <citation type="journal article" date="2016" name="Nat. Commun.">
        <title>Thousands of microbial genomes shed light on interconnected biogeochemical processes in an aquifer system.</title>
        <authorList>
            <person name="Anantharaman K."/>
            <person name="Brown C.T."/>
            <person name="Hug L.A."/>
            <person name="Sharon I."/>
            <person name="Castelle C.J."/>
            <person name="Probst A.J."/>
            <person name="Thomas B.C."/>
            <person name="Singh A."/>
            <person name="Wilkins M.J."/>
            <person name="Karaoz U."/>
            <person name="Brodie E.L."/>
            <person name="Williams K.H."/>
            <person name="Hubbard S.S."/>
            <person name="Banfield J.F."/>
        </authorList>
    </citation>
    <scope>NUCLEOTIDE SEQUENCE [LARGE SCALE GENOMIC DNA]</scope>
</reference>
<dbReference type="AlphaFoldDB" id="A0A1G2JPE9"/>
<accession>A0A1G2JPE9</accession>
<name>A0A1G2JPE9_9BACT</name>
<protein>
    <submittedName>
        <fullName evidence="1">Uncharacterized protein</fullName>
    </submittedName>
</protein>
<dbReference type="Proteomes" id="UP000178935">
    <property type="component" value="Unassembled WGS sequence"/>
</dbReference>
<sequence length="190" mass="22122">MISIVVPNASVLVFQLAYSETLGIPFCSETLLGVYKMSLEQIRRQFRFVNDLLFGEEEWPDAKTDARISVISQEALYLPVDYEHDGDLRYERDIYLKDELGESIFPNDVLPIDILPEETTLGHVLRRVFKNCAKEYAEDLAYVVYVSKLNVAKFRASKLQRLEIVIFKVKNSEKFLKMLKHFHRSNCAHR</sequence>
<gene>
    <name evidence="1" type="ORF">A2561_01465</name>
</gene>
<dbReference type="EMBL" id="MHPU01000031">
    <property type="protein sequence ID" value="OGZ88128.1"/>
    <property type="molecule type" value="Genomic_DNA"/>
</dbReference>